<dbReference type="Proteomes" id="UP000269001">
    <property type="component" value="Unassembled WGS sequence"/>
</dbReference>
<accession>A0A3A8ERV3</accession>
<keyword evidence="2" id="KW-1185">Reference proteome</keyword>
<dbReference type="RefSeq" id="WP_120371184.1">
    <property type="nucleotide sequence ID" value="NZ_RAXU01000023.1"/>
</dbReference>
<protein>
    <submittedName>
        <fullName evidence="1">Uncharacterized protein</fullName>
    </submittedName>
</protein>
<sequence>MELIEIEPHFWELYQQGEQLFLSIAIDLSSVVSCWDMLLSDNQIKDYQLQGRESIHALANQFVIEVYRGESQKLEQHQASAQQKIDMQKTFSQWKIQNKSF</sequence>
<proteinExistence type="predicted"/>
<dbReference type="EMBL" id="RAXU01000023">
    <property type="protein sequence ID" value="RKG31143.1"/>
    <property type="molecule type" value="Genomic_DNA"/>
</dbReference>
<evidence type="ECO:0000313" key="2">
    <source>
        <dbReference type="Proteomes" id="UP000269001"/>
    </source>
</evidence>
<organism evidence="1 2">
    <name type="scientific">Acinetobacter guerrae</name>
    <dbReference type="NCBI Taxonomy" id="1843371"/>
    <lineage>
        <taxon>Bacteria</taxon>
        <taxon>Pseudomonadati</taxon>
        <taxon>Pseudomonadota</taxon>
        <taxon>Gammaproteobacteria</taxon>
        <taxon>Moraxellales</taxon>
        <taxon>Moraxellaceae</taxon>
        <taxon>Acinetobacter</taxon>
    </lineage>
</organism>
<dbReference type="AlphaFoldDB" id="A0A3A8ERV3"/>
<reference evidence="1 2" key="1">
    <citation type="submission" date="2018-09" db="EMBL/GenBank/DDBJ databases">
        <title>The draft genome of Acinetobacter spp. strains.</title>
        <authorList>
            <person name="Qin J."/>
            <person name="Feng Y."/>
            <person name="Zong Z."/>
        </authorList>
    </citation>
    <scope>NUCLEOTIDE SEQUENCE [LARGE SCALE GENOMIC DNA]</scope>
    <source>
        <strain evidence="1 2">WCHAc060096</strain>
    </source>
</reference>
<evidence type="ECO:0000313" key="1">
    <source>
        <dbReference type="EMBL" id="RKG31143.1"/>
    </source>
</evidence>
<name>A0A3A8ERV3_9GAMM</name>
<gene>
    <name evidence="1" type="ORF">D7V21_14590</name>
</gene>
<comment type="caution">
    <text evidence="1">The sequence shown here is derived from an EMBL/GenBank/DDBJ whole genome shotgun (WGS) entry which is preliminary data.</text>
</comment>